<sequence>MSPASFNDQHSPIFPGRPTPHSCLLRRESMFSFVFFFLSTLNYFSPLQHRDKNQPCIDSAAAKRERWWKLWCRLLEPRQRTVRAISDSVERNKYRRGEDLTVFLIMSDADLRVGFGSWQMRLLFLTRFRRTRFFEW</sequence>
<accession>A0AAV4SVB2</accession>
<comment type="caution">
    <text evidence="1">The sequence shown here is derived from an EMBL/GenBank/DDBJ whole genome shotgun (WGS) entry which is preliminary data.</text>
</comment>
<gene>
    <name evidence="1" type="ORF">CDAR_440831</name>
</gene>
<keyword evidence="2" id="KW-1185">Reference proteome</keyword>
<proteinExistence type="predicted"/>
<reference evidence="1 2" key="1">
    <citation type="submission" date="2021-06" db="EMBL/GenBank/DDBJ databases">
        <title>Caerostris darwini draft genome.</title>
        <authorList>
            <person name="Kono N."/>
            <person name="Arakawa K."/>
        </authorList>
    </citation>
    <scope>NUCLEOTIDE SEQUENCE [LARGE SCALE GENOMIC DNA]</scope>
</reference>
<name>A0AAV4SVB2_9ARAC</name>
<dbReference type="EMBL" id="BPLQ01008176">
    <property type="protein sequence ID" value="GIY35538.1"/>
    <property type="molecule type" value="Genomic_DNA"/>
</dbReference>
<dbReference type="Proteomes" id="UP001054837">
    <property type="component" value="Unassembled WGS sequence"/>
</dbReference>
<evidence type="ECO:0000313" key="1">
    <source>
        <dbReference type="EMBL" id="GIY35538.1"/>
    </source>
</evidence>
<protein>
    <submittedName>
        <fullName evidence="1">Uncharacterized protein</fullName>
    </submittedName>
</protein>
<dbReference type="AlphaFoldDB" id="A0AAV4SVB2"/>
<evidence type="ECO:0000313" key="2">
    <source>
        <dbReference type="Proteomes" id="UP001054837"/>
    </source>
</evidence>
<organism evidence="1 2">
    <name type="scientific">Caerostris darwini</name>
    <dbReference type="NCBI Taxonomy" id="1538125"/>
    <lineage>
        <taxon>Eukaryota</taxon>
        <taxon>Metazoa</taxon>
        <taxon>Ecdysozoa</taxon>
        <taxon>Arthropoda</taxon>
        <taxon>Chelicerata</taxon>
        <taxon>Arachnida</taxon>
        <taxon>Araneae</taxon>
        <taxon>Araneomorphae</taxon>
        <taxon>Entelegynae</taxon>
        <taxon>Araneoidea</taxon>
        <taxon>Araneidae</taxon>
        <taxon>Caerostris</taxon>
    </lineage>
</organism>